<sequence length="740" mass="85061">MSSITSLFSQQYYFPEALTEDQNTFDNKVSELAVSLSKDYAERDKKKFYTNLIDIQILSGRYAEALVSIDSLRIIAGQEYPEEANLMVAERYLYADAMRSKKTNFETAYTNSFKKLYDPLTEKAKLFLPRNFDIHEDELQRKIDKLLLKRVGKDSITKSNAIQLVSLCTSKKITKETKKMAFTILDREDEKRYIIEDSIAIKTKDNATVALQMAIKKGDITPRPTMLIFSIYPYESGVIDKIALKEAAYYGYNGVFASTRGKHFSPDDIEPFEHDATDAYEVIDWISKQPWSDGQVGMMGSSYRGFSQWAAAKKLHPALKTIVPQVAVGTGLDYPMENNVFMSYMIRWINFVTTNKFIDLENFLDTQQWSKVYRAWYASGKSFRALDSLHGKPNKIFQRWLDHPSYDDYWQNMVASKEDFAHIDIPVLTTTGYYDSDQVGALHYHREHIKRNKNANHYLLIGPYNHSGAAGRTAKKVRGLTVDSIAKLDMDVLAYQWFDYIFKGAEKPKILKDKVNYQVTGANIWKHKPTLRDMNDDTLVLYLDNVREGKDYKLTLQKPDSKEYIRQELDFMYRGDSIQKRNSIYAKEIQMHNQVSFVSEAFTKPFDINGAFLADLYAEINKKDVDIILEIFEMKADGSYLQLSNYLGRASYAKNPGKRQLLVPGKREFIPFSNSYFTSNRIEKGSKLVLLLGLHKSPSWQINYGTGKDVSDETIADGKIPLQVKWFSDSAIKIPISTVK</sequence>
<proteinExistence type="predicted"/>
<dbReference type="EMBL" id="BAABCW010000027">
    <property type="protein sequence ID" value="GAA3521945.1"/>
    <property type="molecule type" value="Genomic_DNA"/>
</dbReference>
<evidence type="ECO:0000313" key="4">
    <source>
        <dbReference type="Proteomes" id="UP001500459"/>
    </source>
</evidence>
<dbReference type="InterPro" id="IPR013736">
    <property type="entry name" value="Xaa-Pro_dipept_C"/>
</dbReference>
<accession>A0ABP6UWU2</accession>
<dbReference type="SUPFAM" id="SSF49785">
    <property type="entry name" value="Galactose-binding domain-like"/>
    <property type="match status" value="1"/>
</dbReference>
<evidence type="ECO:0000313" key="3">
    <source>
        <dbReference type="EMBL" id="GAA3521945.1"/>
    </source>
</evidence>
<comment type="caution">
    <text evidence="3">The sequence shown here is derived from an EMBL/GenBank/DDBJ whole genome shotgun (WGS) entry which is preliminary data.</text>
</comment>
<dbReference type="SUPFAM" id="SSF53474">
    <property type="entry name" value="alpha/beta-Hydrolases"/>
    <property type="match status" value="1"/>
</dbReference>
<dbReference type="InterPro" id="IPR008979">
    <property type="entry name" value="Galactose-bd-like_sf"/>
</dbReference>
<dbReference type="Proteomes" id="UP001500459">
    <property type="component" value="Unassembled WGS sequence"/>
</dbReference>
<keyword evidence="4" id="KW-1185">Reference proteome</keyword>
<keyword evidence="1" id="KW-0378">Hydrolase</keyword>
<organism evidence="3 4">
    <name type="scientific">Aquimarina addita</name>
    <dbReference type="NCBI Taxonomy" id="870485"/>
    <lineage>
        <taxon>Bacteria</taxon>
        <taxon>Pseudomonadati</taxon>
        <taxon>Bacteroidota</taxon>
        <taxon>Flavobacteriia</taxon>
        <taxon>Flavobacteriales</taxon>
        <taxon>Flavobacteriaceae</taxon>
        <taxon>Aquimarina</taxon>
    </lineage>
</organism>
<dbReference type="SMART" id="SM00939">
    <property type="entry name" value="PepX_C"/>
    <property type="match status" value="1"/>
</dbReference>
<dbReference type="Gene3D" id="2.60.120.260">
    <property type="entry name" value="Galactose-binding domain-like"/>
    <property type="match status" value="1"/>
</dbReference>
<evidence type="ECO:0000259" key="2">
    <source>
        <dbReference type="SMART" id="SM00939"/>
    </source>
</evidence>
<dbReference type="Gene3D" id="3.40.50.1820">
    <property type="entry name" value="alpha/beta hydrolase"/>
    <property type="match status" value="1"/>
</dbReference>
<feature type="domain" description="Xaa-Pro dipeptidyl-peptidase C-terminal" evidence="2">
    <location>
        <begin position="495"/>
        <end position="725"/>
    </location>
</feature>
<reference evidence="4" key="1">
    <citation type="journal article" date="2019" name="Int. J. Syst. Evol. Microbiol.">
        <title>The Global Catalogue of Microorganisms (GCM) 10K type strain sequencing project: providing services to taxonomists for standard genome sequencing and annotation.</title>
        <authorList>
            <consortium name="The Broad Institute Genomics Platform"/>
            <consortium name="The Broad Institute Genome Sequencing Center for Infectious Disease"/>
            <person name="Wu L."/>
            <person name="Ma J."/>
        </authorList>
    </citation>
    <scope>NUCLEOTIDE SEQUENCE [LARGE SCALE GENOMIC DNA]</scope>
    <source>
        <strain evidence="4">JCM 17106</strain>
    </source>
</reference>
<name>A0ABP6UWU2_9FLAO</name>
<dbReference type="NCBIfam" id="TIGR00976">
    <property type="entry name" value="CocE_NonD"/>
    <property type="match status" value="1"/>
</dbReference>
<dbReference type="Gene3D" id="1.10.3020.10">
    <property type="entry name" value="alpha-amino acid ester hydrolase ( Helical cap domain)"/>
    <property type="match status" value="1"/>
</dbReference>
<dbReference type="InterPro" id="IPR005674">
    <property type="entry name" value="CocE/Ser_esterase"/>
</dbReference>
<protein>
    <recommendedName>
        <fullName evidence="2">Xaa-Pro dipeptidyl-peptidase C-terminal domain-containing protein</fullName>
    </recommendedName>
</protein>
<gene>
    <name evidence="3" type="ORF">GCM10022393_40540</name>
</gene>
<evidence type="ECO:0000256" key="1">
    <source>
        <dbReference type="ARBA" id="ARBA00022801"/>
    </source>
</evidence>
<dbReference type="InterPro" id="IPR029058">
    <property type="entry name" value="AB_hydrolase_fold"/>
</dbReference>
<dbReference type="Pfam" id="PF02129">
    <property type="entry name" value="Peptidase_S15"/>
    <property type="match status" value="1"/>
</dbReference>
<dbReference type="InterPro" id="IPR000383">
    <property type="entry name" value="Xaa-Pro-like_dom"/>
</dbReference>